<feature type="non-terminal residue" evidence="9">
    <location>
        <position position="1"/>
    </location>
</feature>
<organism evidence="9">
    <name type="scientific">Dendroctonus ponderosae</name>
    <name type="common">Mountain pine beetle</name>
    <dbReference type="NCBI Taxonomy" id="77166"/>
    <lineage>
        <taxon>Eukaryota</taxon>
        <taxon>Metazoa</taxon>
        <taxon>Ecdysozoa</taxon>
        <taxon>Arthropoda</taxon>
        <taxon>Hexapoda</taxon>
        <taxon>Insecta</taxon>
        <taxon>Pterygota</taxon>
        <taxon>Neoptera</taxon>
        <taxon>Endopterygota</taxon>
        <taxon>Coleoptera</taxon>
        <taxon>Polyphaga</taxon>
        <taxon>Cucujiformia</taxon>
        <taxon>Curculionidae</taxon>
        <taxon>Scolytinae</taxon>
        <taxon>Dendroctonus</taxon>
    </lineage>
</organism>
<dbReference type="OrthoDB" id="167576at2759"/>
<dbReference type="PROSITE" id="PS50203">
    <property type="entry name" value="CALPAIN_CAT"/>
    <property type="match status" value="1"/>
</dbReference>
<dbReference type="SUPFAM" id="SSF49758">
    <property type="entry name" value="Calpain large subunit, middle domain (domain III)"/>
    <property type="match status" value="2"/>
</dbReference>
<evidence type="ECO:0000313" key="11">
    <source>
        <dbReference type="EnsemblMetazoa" id="XP_019760266.1"/>
    </source>
</evidence>
<dbReference type="SMART" id="SM00720">
    <property type="entry name" value="calpain_III"/>
    <property type="match status" value="1"/>
</dbReference>
<dbReference type="SMART" id="SM00745">
    <property type="entry name" value="MIT"/>
    <property type="match status" value="2"/>
</dbReference>
<dbReference type="Gene3D" id="3.90.70.10">
    <property type="entry name" value="Cysteine proteinases"/>
    <property type="match status" value="1"/>
</dbReference>
<dbReference type="Proteomes" id="UP000030742">
    <property type="component" value="Unassembled WGS sequence"/>
</dbReference>
<dbReference type="InterPro" id="IPR022684">
    <property type="entry name" value="Calpain_cysteine_protease"/>
</dbReference>
<dbReference type="EMBL" id="KB632186">
    <property type="protein sequence ID" value="ERL89704.1"/>
    <property type="molecule type" value="Genomic_DNA"/>
</dbReference>
<keyword evidence="3 6" id="KW-0378">Hydrolase</keyword>
<accession>N6T9J8</accession>
<dbReference type="GO" id="GO:0006508">
    <property type="term" value="P:proteolysis"/>
    <property type="evidence" value="ECO:0007669"/>
    <property type="project" value="UniProtKB-KW"/>
</dbReference>
<keyword evidence="2 6" id="KW-0645">Protease</keyword>
<name>N6T9J8_DENPD</name>
<dbReference type="InterPro" id="IPR036213">
    <property type="entry name" value="Calpain_III_sf"/>
</dbReference>
<evidence type="ECO:0000313" key="13">
    <source>
        <dbReference type="Proteomes" id="UP000030742"/>
    </source>
</evidence>
<feature type="active site" evidence="5 6">
    <location>
        <position position="494"/>
    </location>
</feature>
<gene>
    <name evidence="11" type="primary">109537812</name>
    <name evidence="10" type="ORF">D910_07067</name>
    <name evidence="9" type="ORF">YQE_06581</name>
</gene>
<dbReference type="InterPro" id="IPR036181">
    <property type="entry name" value="MIT_dom_sf"/>
</dbReference>
<dbReference type="STRING" id="77166.N6T9J8"/>
<dbReference type="InterPro" id="IPR001300">
    <property type="entry name" value="Peptidase_C2_calpain_cat"/>
</dbReference>
<dbReference type="Pfam" id="PF04212">
    <property type="entry name" value="MIT"/>
    <property type="match status" value="1"/>
</dbReference>
<dbReference type="InterPro" id="IPR022683">
    <property type="entry name" value="Calpain_III"/>
</dbReference>
<evidence type="ECO:0000259" key="8">
    <source>
        <dbReference type="PROSITE" id="PS50203"/>
    </source>
</evidence>
<evidence type="ECO:0000256" key="3">
    <source>
        <dbReference type="ARBA" id="ARBA00022801"/>
    </source>
</evidence>
<feature type="region of interest" description="Disordered" evidence="7">
    <location>
        <begin position="161"/>
        <end position="201"/>
    </location>
</feature>
<evidence type="ECO:0000313" key="12">
    <source>
        <dbReference type="Proteomes" id="UP000019118"/>
    </source>
</evidence>
<dbReference type="Proteomes" id="UP000019118">
    <property type="component" value="Unassembled WGS sequence"/>
</dbReference>
<dbReference type="EMBL" id="KB740966">
    <property type="protein sequence ID" value="ENN76934.1"/>
    <property type="molecule type" value="Genomic_DNA"/>
</dbReference>
<dbReference type="Gene3D" id="2.60.120.380">
    <property type="match status" value="2"/>
</dbReference>
<dbReference type="HOGENOM" id="CLU_006770_2_0_1"/>
<keyword evidence="12" id="KW-1185">Reference proteome</keyword>
<dbReference type="InterPro" id="IPR051297">
    <property type="entry name" value="PalB/RIM13"/>
</dbReference>
<dbReference type="Gene3D" id="1.20.58.80">
    <property type="entry name" value="Phosphotransferase system, lactose/cellobiose-type IIA subunit"/>
    <property type="match status" value="2"/>
</dbReference>
<dbReference type="SUPFAM" id="SSF116846">
    <property type="entry name" value="MIT domain"/>
    <property type="match status" value="2"/>
</dbReference>
<dbReference type="GO" id="GO:0004198">
    <property type="term" value="F:calcium-dependent cysteine-type endopeptidase activity"/>
    <property type="evidence" value="ECO:0007669"/>
    <property type="project" value="InterPro"/>
</dbReference>
<feature type="active site" evidence="5 6">
    <location>
        <position position="306"/>
    </location>
</feature>
<dbReference type="KEGG" id="dpa:109537812"/>
<dbReference type="Pfam" id="PF00648">
    <property type="entry name" value="Peptidase_C2"/>
    <property type="match status" value="1"/>
</dbReference>
<evidence type="ECO:0000256" key="2">
    <source>
        <dbReference type="ARBA" id="ARBA00022670"/>
    </source>
</evidence>
<dbReference type="EnsemblMetazoa" id="XM_019904707.1">
    <property type="protein sequence ID" value="XP_019760266.1"/>
    <property type="gene ID" value="LOC109537812"/>
</dbReference>
<dbReference type="SMART" id="SM00230">
    <property type="entry name" value="CysPc"/>
    <property type="match status" value="1"/>
</dbReference>
<dbReference type="Pfam" id="PF01067">
    <property type="entry name" value="Calpain_III"/>
    <property type="match status" value="1"/>
</dbReference>
<sequence>MPNEDQLINDAIDAAKLAIKFDEEGQGSPSAYYYKIAAKWLDQAAQSVSDERSESLKKKSNEYEARAEVLLAGAKQEVQDSPENAKEIQRKTVIKRCYFLMQQAIEEDEHGDKLDAIELYAKAVEYATSYPDILQGELKTIALQALERAETLKGIKRDSADTSGVSVAPEPLAPIPKGPTINNPNITNQKPTTSTSAPTPVLHRGASAHLKITGDEAYTDREKAVLLHTSKINGRDFVPFMSVDLKERFQYSIPFTDKDGPLALAPKQRKEFTKFARLEQISPDPVIVNGGVPNYLHIKQTVISDCSLVASLAVSANYEARFGRKLVTAIIYPQSKDRKPIYNPFGKYMIKLHINGIPRKVIIDDHLPIDRHGRLLCSYSSNKNEFWISLLEKAYMKVMGGYDFPGSNSNIDLHALTGWIPERAGIRLADPDFNKDGLFTNLEARMAKGDVLVSVATGELSDLEAERSGLVATHAYAVMDVRTVNGVRLLKLKNPWSHLRWRGNYSELDLEHWTSELQQTLNYDPQSAAEFDNGVFWIDYESVLKFFDVFYMNWNPELFKYTYCIHQMWHAGTGPVKDLYTVAANPQFSLSVSPEAQGAIWILLSRHITDIEDFRNNQEFITVFIYKNGRKVYYPYDPPPYIDGVKINSPHYLCKIILGPNSGRDYTIVVSQYEKSTTIYYTLRAYATCPFRLNEIKNPYMQEKQVTGEWKGITAGGCPNHPTTYPNNPKFRLEIEDGSDNNQILLELKGPKQYQIGLEAVIRQVNNESVTAPFRSKSSGPYRSGYVVLELGNIPSGTLDIIPSTFTPGHEGPFILIAKSSGPLKLYKS</sequence>
<dbReference type="PANTHER" id="PTHR46143:SF1">
    <property type="entry name" value="CALPAIN-7"/>
    <property type="match status" value="1"/>
</dbReference>
<dbReference type="PANTHER" id="PTHR46143">
    <property type="entry name" value="CALPAIN-7"/>
    <property type="match status" value="1"/>
</dbReference>
<evidence type="ECO:0000313" key="9">
    <source>
        <dbReference type="EMBL" id="ENN76934.1"/>
    </source>
</evidence>
<evidence type="ECO:0000256" key="6">
    <source>
        <dbReference type="PROSITE-ProRule" id="PRU00239"/>
    </source>
</evidence>
<dbReference type="InterPro" id="IPR022682">
    <property type="entry name" value="Calpain_domain_III"/>
</dbReference>
<comment type="similarity">
    <text evidence="1">Belongs to the peptidase C2 family.</text>
</comment>
<dbReference type="InterPro" id="IPR038765">
    <property type="entry name" value="Papain-like_cys_pep_sf"/>
</dbReference>
<evidence type="ECO:0000313" key="10">
    <source>
        <dbReference type="EMBL" id="ERL89704.1"/>
    </source>
</evidence>
<proteinExistence type="inferred from homology"/>
<feature type="compositionally biased region" description="Polar residues" evidence="7">
    <location>
        <begin position="180"/>
        <end position="198"/>
    </location>
</feature>
<dbReference type="OMA" id="GDYRRGC"/>
<feature type="active site" evidence="5 6">
    <location>
        <position position="474"/>
    </location>
</feature>
<dbReference type="CDD" id="cd00044">
    <property type="entry name" value="CysPc"/>
    <property type="match status" value="1"/>
</dbReference>
<keyword evidence="4 6" id="KW-0788">Thiol protease</keyword>
<reference evidence="12 13" key="1">
    <citation type="journal article" date="2013" name="Genome Biol.">
        <title>Draft genome of the mountain pine beetle, Dendroctonus ponderosae Hopkins, a major forest pest.</title>
        <authorList>
            <person name="Keeling C.I."/>
            <person name="Yuen M.M."/>
            <person name="Liao N.Y."/>
            <person name="Docking T.R."/>
            <person name="Chan S.K."/>
            <person name="Taylor G.A."/>
            <person name="Palmquist D.L."/>
            <person name="Jackman S.D."/>
            <person name="Nguyen A."/>
            <person name="Li M."/>
            <person name="Henderson H."/>
            <person name="Janes J.K."/>
            <person name="Zhao Y."/>
            <person name="Pandoh P."/>
            <person name="Moore R."/>
            <person name="Sperling F.A."/>
            <person name="Huber D.P."/>
            <person name="Birol I."/>
            <person name="Jones S.J."/>
            <person name="Bohlmann J."/>
        </authorList>
    </citation>
    <scope>NUCLEOTIDE SEQUENCE</scope>
</reference>
<evidence type="ECO:0000256" key="4">
    <source>
        <dbReference type="ARBA" id="ARBA00022807"/>
    </source>
</evidence>
<dbReference type="SUPFAM" id="SSF54001">
    <property type="entry name" value="Cysteine proteinases"/>
    <property type="match status" value="1"/>
</dbReference>
<protein>
    <recommendedName>
        <fullName evidence="8">Calpain catalytic domain-containing protein</fullName>
    </recommendedName>
</protein>
<evidence type="ECO:0000256" key="5">
    <source>
        <dbReference type="PIRSR" id="PIRSR622684-1"/>
    </source>
</evidence>
<reference evidence="11" key="2">
    <citation type="submission" date="2024-08" db="UniProtKB">
        <authorList>
            <consortium name="EnsemblMetazoa"/>
        </authorList>
    </citation>
    <scope>IDENTIFICATION</scope>
</reference>
<dbReference type="AlphaFoldDB" id="N6T9J8"/>
<dbReference type="PRINTS" id="PR00704">
    <property type="entry name" value="CALPAIN"/>
</dbReference>
<evidence type="ECO:0000256" key="7">
    <source>
        <dbReference type="SAM" id="MobiDB-lite"/>
    </source>
</evidence>
<dbReference type="InterPro" id="IPR007330">
    <property type="entry name" value="MIT_dom"/>
</dbReference>
<feature type="domain" description="Calpain catalytic" evidence="8">
    <location>
        <begin position="254"/>
        <end position="556"/>
    </location>
</feature>
<evidence type="ECO:0000256" key="1">
    <source>
        <dbReference type="ARBA" id="ARBA00007623"/>
    </source>
</evidence>